<keyword evidence="2" id="KW-1185">Reference proteome</keyword>
<dbReference type="EMBL" id="MZ826350">
    <property type="protein sequence ID" value="UAV89642.1"/>
    <property type="molecule type" value="Genomic_DNA"/>
</dbReference>
<accession>A0AAE8XDZ4</accession>
<dbReference type="GeneID" id="80266272"/>
<organism evidence="1 2">
    <name type="scientific">Pseudomonas phage M5.1</name>
    <dbReference type="NCBI Taxonomy" id="2873460"/>
    <lineage>
        <taxon>Viruses</taxon>
        <taxon>Duplodnaviria</taxon>
        <taxon>Heunggongvirae</taxon>
        <taxon>Uroviricota</taxon>
        <taxon>Caudoviricetes</taxon>
        <taxon>Vandenendeviridae</taxon>
        <taxon>Gorskivirinae</taxon>
        <taxon>Kremarvirus</taxon>
        <taxon>Kremarvirus M51</taxon>
    </lineage>
</organism>
<protein>
    <submittedName>
        <fullName evidence="1">Uncharacterized protein</fullName>
    </submittedName>
</protein>
<proteinExistence type="predicted"/>
<dbReference type="Proteomes" id="UP000828412">
    <property type="component" value="Segment"/>
</dbReference>
<dbReference type="RefSeq" id="YP_010766593.1">
    <property type="nucleotide sequence ID" value="NC_073680.1"/>
</dbReference>
<sequence length="74" mass="8541">MKLLDLIAKATELHKEYGNLQVVFGDCNKMHKADGLESVIIEDLSEYYLNEVHPDDNEQRCEEDQLQTNAVLVY</sequence>
<dbReference type="KEGG" id="vg:80266272"/>
<name>A0AAE8XDZ4_9CAUD</name>
<evidence type="ECO:0000313" key="2">
    <source>
        <dbReference type="Proteomes" id="UP000828412"/>
    </source>
</evidence>
<reference evidence="1 2" key="1">
    <citation type="submission" date="2021-08" db="EMBL/GenBank/DDBJ databases">
        <authorList>
            <person name="DeCurzio J.M.K."/>
            <person name="Krukonis G.P."/>
            <person name="Delesalle V.A."/>
        </authorList>
    </citation>
    <scope>NUCLEOTIDE SEQUENCE [LARGE SCALE GENOMIC DNA]</scope>
</reference>
<gene>
    <name evidence="1" type="primary">41</name>
    <name evidence="1" type="ORF">M51_41</name>
</gene>
<evidence type="ECO:0000313" key="1">
    <source>
        <dbReference type="EMBL" id="UAV89642.1"/>
    </source>
</evidence>